<sequence length="218" mass="24082">MMEIPTGLPPELVPLSWLIGVWEGEGMVEYAIDGETRMHPFRQRVEFRHDDLPHLEYRSQVWLLPDADDADAATDADDAEPVAVPLSGEVGYWRLARERDAGDVGPGLLPPTQDSSMPNADAVETLRNSDGGFDLEVSIAHPTGVIELYYGMIRGPRVDLATDGVLRAKGAEDYRSATRLYGLVQNRLFWAWDIAALDQELATHASAQLDRVDPAESN</sequence>
<keyword evidence="1" id="KW-0349">Heme</keyword>
<dbReference type="Proteomes" id="UP000274391">
    <property type="component" value="Unassembled WGS sequence"/>
</dbReference>
<comment type="catalytic activity">
    <reaction evidence="1">
        <text>peroxynitrite = nitrate</text>
        <dbReference type="Rhea" id="RHEA:63116"/>
        <dbReference type="ChEBI" id="CHEBI:17632"/>
        <dbReference type="ChEBI" id="CHEBI:25941"/>
    </reaction>
</comment>
<feature type="binding site" description="axial binding residue" evidence="1">
    <location>
        <position position="204"/>
    </location>
    <ligand>
        <name>heme b</name>
        <dbReference type="ChEBI" id="CHEBI:60344"/>
    </ligand>
    <ligandPart>
        <name>Fe</name>
        <dbReference type="ChEBI" id="CHEBI:18248"/>
    </ligandPart>
</feature>
<dbReference type="EMBL" id="RQVS01000004">
    <property type="protein sequence ID" value="RRJ87508.1"/>
    <property type="molecule type" value="Genomic_DNA"/>
</dbReference>
<keyword evidence="4" id="KW-1185">Reference proteome</keyword>
<dbReference type="Gene3D" id="2.40.128.20">
    <property type="match status" value="1"/>
</dbReference>
<dbReference type="GO" id="GO:0062213">
    <property type="term" value="F:peroxynitrite isomerase activity"/>
    <property type="evidence" value="ECO:0007669"/>
    <property type="project" value="UniProtKB-UniRule"/>
</dbReference>
<feature type="short sequence motif" description="GXWXGXG" evidence="1">
    <location>
        <begin position="20"/>
        <end position="26"/>
    </location>
</feature>
<dbReference type="PANTHER" id="PTHR15854">
    <property type="entry name" value="THAP4 PROTEIN"/>
    <property type="match status" value="1"/>
</dbReference>
<dbReference type="InterPro" id="IPR012674">
    <property type="entry name" value="Calycin"/>
</dbReference>
<dbReference type="GO" id="GO:0020037">
    <property type="term" value="F:heme binding"/>
    <property type="evidence" value="ECO:0007669"/>
    <property type="project" value="UniProtKB-UniRule"/>
</dbReference>
<protein>
    <recommendedName>
        <fullName evidence="1">Peroxynitrite isomerase</fullName>
        <ecNumber evidence="1">5.99.-.-</ecNumber>
    </recommendedName>
    <alternativeName>
        <fullName evidence="1">Ferric nitrobindin</fullName>
        <shortName evidence="1">Nb(III)</shortName>
    </alternativeName>
</protein>
<dbReference type="GO" id="GO:0046872">
    <property type="term" value="F:metal ion binding"/>
    <property type="evidence" value="ECO:0007669"/>
    <property type="project" value="UniProtKB-KW"/>
</dbReference>
<proteinExistence type="inferred from homology"/>
<comment type="domain">
    <text evidence="1">Forms a 10-stranded antiparallel beta-barrel structure able to accommodate a hydrophobic ligand in its interior. In fact, this fold hosts the heme group, which is located in a wide surface cleft.</text>
</comment>
<dbReference type="SUPFAM" id="SSF50814">
    <property type="entry name" value="Lipocalins"/>
    <property type="match status" value="1"/>
</dbReference>
<comment type="function">
    <text evidence="1">Heme-binding protein able to scavenge peroxynitrite and to protect free L-tyrosine against peroxynitrite-mediated nitration, by acting as a peroxynitrite isomerase that converts peroxynitrite to nitrate. Therefore, this protein likely plays a role in peroxynitrite sensing and in the detoxification of reactive nitrogen and oxygen species (RNS and ROS, respectively). Is able to bind nitric oxide (NO) in vitro, but may act as a sensor of peroxynitrite levels in vivo.</text>
</comment>
<comment type="caution">
    <text evidence="1">Lacks conserved residue(s) required for the propagation of feature annotation.</text>
</comment>
<comment type="cofactor">
    <cofactor evidence="1">
        <name>heme b</name>
        <dbReference type="ChEBI" id="CHEBI:60344"/>
    </cofactor>
    <text evidence="1">Binds 1 heme b group per subunit, that coordinates a highly solvent-exposed Fe(III) atom.</text>
</comment>
<dbReference type="CDD" id="cd07828">
    <property type="entry name" value="lipocalin_heme-bd-THAP4-like"/>
    <property type="match status" value="1"/>
</dbReference>
<evidence type="ECO:0000259" key="2">
    <source>
        <dbReference type="Pfam" id="PF08768"/>
    </source>
</evidence>
<dbReference type="RefSeq" id="WP_124970422.1">
    <property type="nucleotide sequence ID" value="NZ_RQVS01000004.1"/>
</dbReference>
<reference evidence="3 4" key="1">
    <citation type="submission" date="2018-11" db="EMBL/GenBank/DDBJ databases">
        <title>YIM 102482-1 draft genome.</title>
        <authorList>
            <person name="Li G."/>
            <person name="Jiang Y."/>
        </authorList>
    </citation>
    <scope>NUCLEOTIDE SEQUENCE [LARGE SCALE GENOMIC DNA]</scope>
    <source>
        <strain evidence="3 4">YIM 102482-1</strain>
    </source>
</reference>
<dbReference type="EC" id="5.99.-.-" evidence="1"/>
<dbReference type="InterPro" id="IPR022939">
    <property type="entry name" value="Nb(III)_bact/plant"/>
</dbReference>
<evidence type="ECO:0000313" key="4">
    <source>
        <dbReference type="Proteomes" id="UP000274391"/>
    </source>
</evidence>
<dbReference type="Pfam" id="PF08768">
    <property type="entry name" value="THAP4_heme-bd"/>
    <property type="match status" value="1"/>
</dbReference>
<gene>
    <name evidence="3" type="ORF">EG850_04190</name>
</gene>
<name>A0A3P3VZJ4_9MICO</name>
<accession>A0A3P3VZJ4</accession>
<feature type="domain" description="THAP4-like heme-binding" evidence="2">
    <location>
        <begin position="11"/>
        <end position="211"/>
    </location>
</feature>
<dbReference type="AlphaFoldDB" id="A0A3P3VZJ4"/>
<comment type="similarity">
    <text evidence="1">Belongs to the nitrobindin family.</text>
</comment>
<dbReference type="PANTHER" id="PTHR15854:SF4">
    <property type="entry name" value="PEROXYNITRITE ISOMERASE THAP4"/>
    <property type="match status" value="1"/>
</dbReference>
<comment type="caution">
    <text evidence="3">The sequence shown here is derived from an EMBL/GenBank/DDBJ whole genome shotgun (WGS) entry which is preliminary data.</text>
</comment>
<comment type="pathway">
    <text evidence="1">Nitrogen metabolism.</text>
</comment>
<dbReference type="InterPro" id="IPR014878">
    <property type="entry name" value="THAP4-like_heme-bd"/>
</dbReference>
<evidence type="ECO:0000256" key="1">
    <source>
        <dbReference type="HAMAP-Rule" id="MF_01297"/>
    </source>
</evidence>
<dbReference type="HAMAP" id="MF_01297">
    <property type="entry name" value="nitrobindin"/>
    <property type="match status" value="1"/>
</dbReference>
<evidence type="ECO:0000313" key="3">
    <source>
        <dbReference type="EMBL" id="RRJ87508.1"/>
    </source>
</evidence>
<organism evidence="3 4">
    <name type="scientific">Gulosibacter macacae</name>
    <dbReference type="NCBI Taxonomy" id="2488791"/>
    <lineage>
        <taxon>Bacteria</taxon>
        <taxon>Bacillati</taxon>
        <taxon>Actinomycetota</taxon>
        <taxon>Actinomycetes</taxon>
        <taxon>Micrococcales</taxon>
        <taxon>Microbacteriaceae</taxon>
        <taxon>Gulosibacter</taxon>
    </lineage>
</organism>
<dbReference type="OrthoDB" id="4804006at2"/>
<dbReference type="InterPro" id="IPR045165">
    <property type="entry name" value="Nitrobindin"/>
</dbReference>
<keyword evidence="1" id="KW-0408">Iron</keyword>
<keyword evidence="1" id="KW-0479">Metal-binding</keyword>
<keyword evidence="1" id="KW-0413">Isomerase</keyword>